<dbReference type="AlphaFoldDB" id="A0A2H9TI20"/>
<feature type="compositionally biased region" description="Basic and acidic residues" evidence="1">
    <location>
        <begin position="21"/>
        <end position="30"/>
    </location>
</feature>
<sequence length="419" mass="46504">MAPRFLDRLTQKQRRPSRIHPKNEPTRDDSAPTVPITPCALDKHIEAPLQRKRKLITSINGAVKRVMTGFKKLTMRDVDLSIVHSVTFEPTVEMVTTPEQELRYRALRLDEMFGQFLRQCRELTAAQAEHISIPPELLQEMASYTKLLQTWYLKDVQPEVEHDQQDESDKECQSEVTDAVCSSDIAANSTTILDATTASSVNEFIDLSYQAKAALTEIEKGTVEAVENSDEANDVTIENSDQANGVAIENADEANGGTIENADETNKKDETLDTVMHILVEAPQAIYMPEEPLVSEADVICQDEVISVIPKSLVPNDSMPSLTGLFEKHNFSSTEAIDTLCDLANSRAILSDRSVSTDISDIGILSDRSENASLTSVQQRTSRSSFASNSSRRRMDPHIAYIVSLYESIHTLVADSDSE</sequence>
<accession>A0A2H9TI20</accession>
<evidence type="ECO:0000313" key="3">
    <source>
        <dbReference type="Proteomes" id="UP000240830"/>
    </source>
</evidence>
<comment type="caution">
    <text evidence="2">The sequence shown here is derived from an EMBL/GenBank/DDBJ whole genome shotgun (WGS) entry which is preliminary data.</text>
</comment>
<protein>
    <submittedName>
        <fullName evidence="2">Uncharacterized protein</fullName>
    </submittedName>
</protein>
<proteinExistence type="predicted"/>
<organism evidence="2 3">
    <name type="scientific">Paramicrosporidium saccamoebae</name>
    <dbReference type="NCBI Taxonomy" id="1246581"/>
    <lineage>
        <taxon>Eukaryota</taxon>
        <taxon>Fungi</taxon>
        <taxon>Fungi incertae sedis</taxon>
        <taxon>Cryptomycota</taxon>
        <taxon>Cryptomycota incertae sedis</taxon>
        <taxon>Paramicrosporidium</taxon>
    </lineage>
</organism>
<gene>
    <name evidence="2" type="ORF">PSACC_02897</name>
</gene>
<evidence type="ECO:0000313" key="2">
    <source>
        <dbReference type="EMBL" id="PJF17270.1"/>
    </source>
</evidence>
<feature type="compositionally biased region" description="Basic and acidic residues" evidence="1">
    <location>
        <begin position="1"/>
        <end position="10"/>
    </location>
</feature>
<keyword evidence="3" id="KW-1185">Reference proteome</keyword>
<feature type="region of interest" description="Disordered" evidence="1">
    <location>
        <begin position="1"/>
        <end position="34"/>
    </location>
</feature>
<evidence type="ECO:0000256" key="1">
    <source>
        <dbReference type="SAM" id="MobiDB-lite"/>
    </source>
</evidence>
<name>A0A2H9TI20_9FUNG</name>
<dbReference type="Proteomes" id="UP000240830">
    <property type="component" value="Unassembled WGS sequence"/>
</dbReference>
<reference evidence="2 3" key="1">
    <citation type="submission" date="2016-10" db="EMBL/GenBank/DDBJ databases">
        <title>The genome of Paramicrosporidium saccamoebae is the missing link in understanding Cryptomycota and Microsporidia evolution.</title>
        <authorList>
            <person name="Quandt C.A."/>
            <person name="Beaudet D."/>
            <person name="Corsaro D."/>
            <person name="Michel R."/>
            <person name="Corradi N."/>
            <person name="James T."/>
        </authorList>
    </citation>
    <scope>NUCLEOTIDE SEQUENCE [LARGE SCALE GENOMIC DNA]</scope>
    <source>
        <strain evidence="2 3">KSL3</strain>
    </source>
</reference>
<dbReference type="EMBL" id="MTSL01000179">
    <property type="protein sequence ID" value="PJF17270.1"/>
    <property type="molecule type" value="Genomic_DNA"/>
</dbReference>
<feature type="compositionally biased region" description="Basic residues" evidence="1">
    <location>
        <begin position="11"/>
        <end position="20"/>
    </location>
</feature>